<evidence type="ECO:0000259" key="2">
    <source>
        <dbReference type="Pfam" id="PF00561"/>
    </source>
</evidence>
<dbReference type="GO" id="GO:0016020">
    <property type="term" value="C:membrane"/>
    <property type="evidence" value="ECO:0007669"/>
    <property type="project" value="TreeGrafter"/>
</dbReference>
<organism evidence="3">
    <name type="scientific">Woronichinia naegeliana WA131</name>
    <dbReference type="NCBI Taxonomy" id="2824559"/>
    <lineage>
        <taxon>Bacteria</taxon>
        <taxon>Bacillati</taxon>
        <taxon>Cyanobacteriota</taxon>
        <taxon>Cyanophyceae</taxon>
        <taxon>Synechococcales</taxon>
        <taxon>Coelosphaeriaceae</taxon>
        <taxon>Woronichinia</taxon>
    </lineage>
</organism>
<dbReference type="PANTHER" id="PTHR43798">
    <property type="entry name" value="MONOACYLGLYCEROL LIPASE"/>
    <property type="match status" value="1"/>
</dbReference>
<protein>
    <submittedName>
        <fullName evidence="3">Alpha/beta hydrolase</fullName>
    </submittedName>
</protein>
<dbReference type="PRINTS" id="PR00412">
    <property type="entry name" value="EPOXHYDRLASE"/>
</dbReference>
<gene>
    <name evidence="3" type="ORF">KA717_09810</name>
</gene>
<dbReference type="EMBL" id="CP073041">
    <property type="protein sequence ID" value="UXE62953.1"/>
    <property type="molecule type" value="Genomic_DNA"/>
</dbReference>
<name>A0A977PY52_9CYAN</name>
<evidence type="ECO:0000256" key="1">
    <source>
        <dbReference type="ARBA" id="ARBA00022801"/>
    </source>
</evidence>
<dbReference type="SUPFAM" id="SSF53474">
    <property type="entry name" value="alpha/beta-Hydrolases"/>
    <property type="match status" value="1"/>
</dbReference>
<reference evidence="3" key="1">
    <citation type="submission" date="2021-04" db="EMBL/GenBank/DDBJ databases">
        <title>Genome sequence of Woronichinia naegeliana from Washington state freshwater lake bloom.</title>
        <authorList>
            <person name="Dreher T.W."/>
        </authorList>
    </citation>
    <scope>NUCLEOTIDE SEQUENCE</scope>
    <source>
        <strain evidence="3">WA131</strain>
    </source>
</reference>
<dbReference type="InterPro" id="IPR050266">
    <property type="entry name" value="AB_hydrolase_sf"/>
</dbReference>
<dbReference type="Gene3D" id="3.40.50.1820">
    <property type="entry name" value="alpha/beta hydrolase"/>
    <property type="match status" value="1"/>
</dbReference>
<dbReference type="PANTHER" id="PTHR43798:SF31">
    <property type="entry name" value="AB HYDROLASE SUPERFAMILY PROTEIN YCLE"/>
    <property type="match status" value="1"/>
</dbReference>
<feature type="domain" description="AB hydrolase-1" evidence="2">
    <location>
        <begin position="25"/>
        <end position="276"/>
    </location>
</feature>
<dbReference type="InterPro" id="IPR000073">
    <property type="entry name" value="AB_hydrolase_1"/>
</dbReference>
<dbReference type="KEGG" id="wna:KA717_09810"/>
<dbReference type="InterPro" id="IPR000639">
    <property type="entry name" value="Epox_hydrolase-like"/>
</dbReference>
<proteinExistence type="predicted"/>
<dbReference type="Pfam" id="PF00561">
    <property type="entry name" value="Abhydrolase_1"/>
    <property type="match status" value="1"/>
</dbReference>
<dbReference type="Proteomes" id="UP001065613">
    <property type="component" value="Chromosome"/>
</dbReference>
<dbReference type="AlphaFoldDB" id="A0A977PY52"/>
<evidence type="ECO:0000313" key="3">
    <source>
        <dbReference type="EMBL" id="UXE62953.1"/>
    </source>
</evidence>
<dbReference type="GO" id="GO:0016787">
    <property type="term" value="F:hydrolase activity"/>
    <property type="evidence" value="ECO:0007669"/>
    <property type="project" value="UniProtKB-KW"/>
</dbReference>
<keyword evidence="1 3" id="KW-0378">Hydrolase</keyword>
<accession>A0A977PY52</accession>
<sequence>MPIIDLLGVPHSYELTRPLANPSEPVLIYIHGWLLSRRYWQPLIQSLGEDYPCLSYDLRGFGDSPNQLRSSETTLDPGQSPYSLAAYAEDLKILLETLNIQKAWLIGHSLGGSIALWGANLCPERVQGVICLNAGGGIYLKEEFERFRQMGKQLVKFRSPWLRSIPLMDQLFARLMVDQPLEKQWGKQRLWDFTQADADAALGSLLESTTEEEVHLLPQIVAQLSQPVYFLAGSQDKIMETQYVRYLASFHALFNLQGKNVIEIPNCGHLAMLEQPEIVIDKIRQILQISGC</sequence>
<dbReference type="InterPro" id="IPR029058">
    <property type="entry name" value="AB_hydrolase_fold"/>
</dbReference>